<protein>
    <recommendedName>
        <fullName evidence="4">Gustatory receptor</fullName>
    </recommendedName>
</protein>
<evidence type="ECO:0000313" key="2">
    <source>
        <dbReference type="EMBL" id="KAL0812126.1"/>
    </source>
</evidence>
<feature type="transmembrane region" description="Helical" evidence="1">
    <location>
        <begin position="485"/>
        <end position="502"/>
    </location>
</feature>
<feature type="transmembrane region" description="Helical" evidence="1">
    <location>
        <begin position="82"/>
        <end position="108"/>
    </location>
</feature>
<reference evidence="2 3" key="1">
    <citation type="submission" date="2024-06" db="EMBL/GenBank/DDBJ databases">
        <title>A chromosome-level genome assembly of beet webworm, Loxostege sticticalis.</title>
        <authorList>
            <person name="Zhang Y."/>
        </authorList>
    </citation>
    <scope>NUCLEOTIDE SEQUENCE [LARGE SCALE GENOMIC DNA]</scope>
    <source>
        <strain evidence="2">AQ028</strain>
        <tissue evidence="2">Male pupae</tissue>
    </source>
</reference>
<evidence type="ECO:0000256" key="1">
    <source>
        <dbReference type="SAM" id="Phobius"/>
    </source>
</evidence>
<proteinExistence type="predicted"/>
<comment type="caution">
    <text evidence="2">The sequence shown here is derived from an EMBL/GenBank/DDBJ whole genome shotgun (WGS) entry which is preliminary data.</text>
</comment>
<dbReference type="Proteomes" id="UP001549921">
    <property type="component" value="Unassembled WGS sequence"/>
</dbReference>
<evidence type="ECO:0000313" key="3">
    <source>
        <dbReference type="Proteomes" id="UP001549921"/>
    </source>
</evidence>
<keyword evidence="1" id="KW-1133">Transmembrane helix</keyword>
<dbReference type="AlphaFoldDB" id="A0ABD0SDJ4"/>
<organism evidence="2 3">
    <name type="scientific">Loxostege sticticalis</name>
    <name type="common">Beet webworm moth</name>
    <dbReference type="NCBI Taxonomy" id="481309"/>
    <lineage>
        <taxon>Eukaryota</taxon>
        <taxon>Metazoa</taxon>
        <taxon>Ecdysozoa</taxon>
        <taxon>Arthropoda</taxon>
        <taxon>Hexapoda</taxon>
        <taxon>Insecta</taxon>
        <taxon>Pterygota</taxon>
        <taxon>Neoptera</taxon>
        <taxon>Endopterygota</taxon>
        <taxon>Lepidoptera</taxon>
        <taxon>Glossata</taxon>
        <taxon>Ditrysia</taxon>
        <taxon>Pyraloidea</taxon>
        <taxon>Crambidae</taxon>
        <taxon>Pyraustinae</taxon>
        <taxon>Loxostege</taxon>
    </lineage>
</organism>
<name>A0ABD0SDJ4_LOXSC</name>
<keyword evidence="1" id="KW-0472">Membrane</keyword>
<dbReference type="EMBL" id="JBEDNZ010000023">
    <property type="protein sequence ID" value="KAL0812126.1"/>
    <property type="molecule type" value="Genomic_DNA"/>
</dbReference>
<evidence type="ECO:0008006" key="4">
    <source>
        <dbReference type="Google" id="ProtNLM"/>
    </source>
</evidence>
<sequence length="503" mass="59131">MPRFFDVGQSEYLLYNAIDPDIKKFFDSLTFPQMIFFLSKFTIRDNFITEKSLFSIFLSLWNWIIIIIYISGYLMFICPNVIYYFTFISIQFSCNLIFCFVLDMNIFYVMRIIKLLRVALEEWVSDPCFSTLNETRNCDWISKMSVYVHILEVFEITKQVYQMSMLYHITDSFAHTVLYVQYFVELFREYSQINDDSINSPLMFLLLWLSKSVFIHSGLCLECELFYIAVRDSEVACWKILQSGKCTEQERRICKNILRTRRTELDSFRACGMYLAGAQLPMRLVSLIRIFLQVSSVPTPYQLNCLVKKSEIIHEGSTYNEFRRKTITVLTFDINILIATRLISLLKSQLLSWTTEIQNFAVIADEDFTIYARREEILRSFFDIISAFNLFKQAFQVMMKLAVIYIVIWQLKVVCIHSGLCIECELFYIAVRDSEVACSELLHSGKFTEQERRICKNILRTRRTELDSFRACGMYLAGAQLPMRLVSLIANCTIVLLQFAFVK</sequence>
<gene>
    <name evidence="2" type="ORF">ABMA28_009504</name>
</gene>
<accession>A0ABD0SDJ4</accession>
<keyword evidence="1" id="KW-0812">Transmembrane</keyword>
<feature type="transmembrane region" description="Helical" evidence="1">
    <location>
        <begin position="53"/>
        <end position="76"/>
    </location>
</feature>